<keyword evidence="4" id="KW-1185">Reference proteome</keyword>
<reference evidence="4" key="2">
    <citation type="journal article" date="2014" name="Nat. Genet.">
        <title>A reference genome for common bean and genome-wide analysis of dual domestications.</title>
        <authorList>
            <person name="Schmutz J."/>
            <person name="McClean P.E."/>
            <person name="Mamidi S."/>
            <person name="Wu G.A."/>
            <person name="Cannon S.B."/>
            <person name="Grimwood J."/>
            <person name="Jenkins J."/>
            <person name="Shu S."/>
            <person name="Song Q."/>
            <person name="Chavarro C."/>
            <person name="Torres-Torres M."/>
            <person name="Geffroy V."/>
            <person name="Moghaddam S.M."/>
            <person name="Gao D."/>
            <person name="Abernathy B."/>
            <person name="Barry K."/>
            <person name="Blair M."/>
            <person name="Brick M.A."/>
            <person name="Chovatia M."/>
            <person name="Gepts P."/>
            <person name="Goodstein D.M."/>
            <person name="Gonzales M."/>
            <person name="Hellsten U."/>
            <person name="Hyten D.L."/>
            <person name="Jia G."/>
            <person name="Kelly J.D."/>
            <person name="Kudrna D."/>
            <person name="Lee R."/>
            <person name="Richard M.M."/>
            <person name="Miklas P.N."/>
            <person name="Osorno J.M."/>
            <person name="Rodrigues J."/>
            <person name="Thareau V."/>
            <person name="Urrea C.A."/>
            <person name="Wang M."/>
            <person name="Yu Y."/>
            <person name="Zhang M."/>
            <person name="Wing R.A."/>
            <person name="Cregan P.B."/>
            <person name="Rokhsar D.S."/>
            <person name="Jackson S.A."/>
        </authorList>
    </citation>
    <scope>NUCLEOTIDE SEQUENCE [LARGE SCALE GENOMIC DNA]</scope>
    <source>
        <strain evidence="4">cv. G19833</strain>
    </source>
</reference>
<organism evidence="3 4">
    <name type="scientific">Phaseolus vulgaris</name>
    <name type="common">Kidney bean</name>
    <name type="synonym">French bean</name>
    <dbReference type="NCBI Taxonomy" id="3885"/>
    <lineage>
        <taxon>Eukaryota</taxon>
        <taxon>Viridiplantae</taxon>
        <taxon>Streptophyta</taxon>
        <taxon>Embryophyta</taxon>
        <taxon>Tracheophyta</taxon>
        <taxon>Spermatophyta</taxon>
        <taxon>Magnoliopsida</taxon>
        <taxon>eudicotyledons</taxon>
        <taxon>Gunneridae</taxon>
        <taxon>Pentapetalae</taxon>
        <taxon>rosids</taxon>
        <taxon>fabids</taxon>
        <taxon>Fabales</taxon>
        <taxon>Fabaceae</taxon>
        <taxon>Papilionoideae</taxon>
        <taxon>50 kb inversion clade</taxon>
        <taxon>NPAAA clade</taxon>
        <taxon>indigoferoid/millettioid clade</taxon>
        <taxon>Phaseoleae</taxon>
        <taxon>Phaseolus</taxon>
    </lineage>
</organism>
<dbReference type="PANTHER" id="PTHR45181">
    <property type="entry name" value="HEAT SHOCK PROTEIN DNAJ WITH TETRATRICOPEPTIDE REPEAT-CONTAINING PROTEIN"/>
    <property type="match status" value="1"/>
</dbReference>
<dbReference type="InterPro" id="IPR019734">
    <property type="entry name" value="TPR_rpt"/>
</dbReference>
<dbReference type="SMART" id="SM00028">
    <property type="entry name" value="TPR"/>
    <property type="match status" value="7"/>
</dbReference>
<dbReference type="Proteomes" id="UP000000226">
    <property type="component" value="Chromosome 1"/>
</dbReference>
<dbReference type="SMART" id="SM00271">
    <property type="entry name" value="DnaJ"/>
    <property type="match status" value="1"/>
</dbReference>
<dbReference type="Gramene" id="ESW34149">
    <property type="protein sequence ID" value="ESW34149"/>
    <property type="gene ID" value="PHAVU_001G129000g"/>
</dbReference>
<dbReference type="GO" id="GO:0009507">
    <property type="term" value="C:chloroplast"/>
    <property type="evidence" value="ECO:0007669"/>
    <property type="project" value="EnsemblPlants"/>
</dbReference>
<dbReference type="PROSITE" id="PS50076">
    <property type="entry name" value="DNAJ_2"/>
    <property type="match status" value="1"/>
</dbReference>
<dbReference type="STRING" id="3885.V7CVM2"/>
<dbReference type="EMBL" id="CM002288">
    <property type="protein sequence ID" value="ESW34149.1"/>
    <property type="molecule type" value="Genomic_DNA"/>
</dbReference>
<dbReference type="Gramene" id="ESW34150">
    <property type="protein sequence ID" value="ESW34150"/>
    <property type="gene ID" value="PHAVU_001G129000g"/>
</dbReference>
<dbReference type="PRINTS" id="PR00625">
    <property type="entry name" value="JDOMAIN"/>
</dbReference>
<evidence type="ECO:0000259" key="2">
    <source>
        <dbReference type="PROSITE" id="PS50076"/>
    </source>
</evidence>
<feature type="compositionally biased region" description="Basic residues" evidence="1">
    <location>
        <begin position="498"/>
        <end position="510"/>
    </location>
</feature>
<dbReference type="EMBL" id="CM002288">
    <property type="protein sequence ID" value="ESW34150.1"/>
    <property type="molecule type" value="Genomic_DNA"/>
</dbReference>
<proteinExistence type="predicted"/>
<dbReference type="Gene3D" id="1.25.40.10">
    <property type="entry name" value="Tetratricopeptide repeat domain"/>
    <property type="match status" value="2"/>
</dbReference>
<reference evidence="3" key="1">
    <citation type="submission" date="2013-04" db="EMBL/GenBank/DDBJ databases">
        <authorList>
            <person name="Schmutz J."/>
            <person name="McClean P."/>
            <person name="Shu S."/>
            <person name="Cregan P."/>
            <person name="Rokhsar D."/>
            <person name="Jackson S."/>
        </authorList>
    </citation>
    <scope>NUCLEOTIDE SEQUENCE</scope>
</reference>
<dbReference type="PROSITE" id="PS00636">
    <property type="entry name" value="DNAJ_1"/>
    <property type="match status" value="1"/>
</dbReference>
<dbReference type="InterPro" id="IPR018253">
    <property type="entry name" value="DnaJ_domain_CS"/>
</dbReference>
<feature type="compositionally biased region" description="Basic and acidic residues" evidence="1">
    <location>
        <begin position="514"/>
        <end position="525"/>
    </location>
</feature>
<feature type="region of interest" description="Disordered" evidence="1">
    <location>
        <begin position="1267"/>
        <end position="1306"/>
    </location>
</feature>
<feature type="compositionally biased region" description="Basic residues" evidence="1">
    <location>
        <begin position="41"/>
        <end position="52"/>
    </location>
</feature>
<feature type="region of interest" description="Disordered" evidence="1">
    <location>
        <begin position="485"/>
        <end position="610"/>
    </location>
</feature>
<dbReference type="OMA" id="LWRWSLI"/>
<accession>V7CVM2</accession>
<evidence type="ECO:0000313" key="4">
    <source>
        <dbReference type="Proteomes" id="UP000000226"/>
    </source>
</evidence>
<gene>
    <name evidence="3" type="ORF">PHAVU_001G129000g</name>
</gene>
<dbReference type="SMR" id="V7CVM2"/>
<sequence length="1316" mass="141977">MSSSAALHFQSPINSADAPPHSSSLHFNADCLNPSASAARARSRPRLAKLRKQSASQQARSRNRAGADDDGAGAGFNPFRADQVSGNGTILESGFLNCRGDNGFVFGAGKVESDSARDLKGGIGSGGVEFVFGAGKSDEGLRKNGESVTETVCGEGGKVGSNSEGELKSGVFVFGASRNNLNSGLSTEKGKCSVGLGDSVGERECKYEFECGQRDCFGGSYSGRESSVKVEKKEPVGCGWNLDRGMGAFGVKMGMNGNSDTGADRYDHLGNGDKCKSGCGSANGIPATYGGVPVRNLSDEMEKLNIKHSEGADISKNSHANGCAAGFVFGGNDMGFGYSSVSSRTETGGQQFCAHSASGNVGVQNGTACGIASDSTGIHSTPSTSQEGFTDFQSGKIPGCYVSEDSKANGASVSFSFSSIGIDSHPNFYASTGHSSSADGDNSDNFFASTPEASKESFADFKPPTWDPSCFKENLFPKLNRKVESTQKGRSCMEKGSKCTRRKLKPHSLNKKQTGPDHLSKEDSSLKTPDSSGVHSPMDFSPYQETTASAQDVKASKGLNDLHSKIPTDYKDGNLPTMRREDTSTTDRRHGDLDSNKLDENLSVHSSGPEMVWPNLKTEQFCGSSAEGASACAGVDFTSNIERQKDATFCFVPGPNESMGKDFSFASSSVVGTPSLKRQHKKKFRRKGGCNTFVISPRVNGKFVSSVQFSPHSTANMSSHSDVMDRSQINGQCKDGDVASSNTIPSSACDKWRHRGNQAHKDGDLSKAEGFYTLGINSVPTSERSGCLVQPLLLCYSNRAATRMSLGRIREALEDCVMATALDPSFPKVQMRTANCHLLLGEVENAQQCFNKCMESGSVICLDRRVIVEAADGLQKAQEVLKCINNAAELLKERTSDAAVTALELVSKALSISLYSEKLLQMKAEALCLLRKYEAAIQLCEQSQHLAEKNFVLENNAANSDSSLCDSYSSVKLWRWSLISKCYFRLGRLEASLNILDQLQHVVSVTDNKSVIDNTEDSLSLASTIRELLDHKKAGNENFKKGKYTEAVENYTAALSCNIKSCPFMAICFCNRAAAHQALGQIADAIADCSVAIALDGNYAKAISRRATLLEMVRDYEQAACDLKRFIAVLETQSNERDKQSDSPNGSKGVKESRQARQRLISVEDQAKKGTPLDVYVILGIKSADTATDIKKAYHKAALRHHPDKAGQLLARSEVGDDGQVWKEISQEVYKDADKLFKMIGEAYAVLSDPAKRSEYDLEEEIRKARKLSNRGGTSRRSSDAYGRPCDGYKSPSDRTSNRRNGRDHWKTYGHSYSQW</sequence>
<dbReference type="SUPFAM" id="SSF48452">
    <property type="entry name" value="TPR-like"/>
    <property type="match status" value="2"/>
</dbReference>
<dbReference type="PANTHER" id="PTHR45181:SF8">
    <property type="entry name" value="HEAT SHOCK PROTEIN DNAJ WITH TETRATRICOPEPTIDE REPEAT-CONTAINING PROTEIN"/>
    <property type="match status" value="1"/>
</dbReference>
<protein>
    <recommendedName>
        <fullName evidence="2">J domain-containing protein</fullName>
    </recommendedName>
</protein>
<evidence type="ECO:0000313" key="3">
    <source>
        <dbReference type="EMBL" id="ESW34149.1"/>
    </source>
</evidence>
<dbReference type="SUPFAM" id="SSF46565">
    <property type="entry name" value="Chaperone J-domain"/>
    <property type="match status" value="1"/>
</dbReference>
<feature type="compositionally biased region" description="Basic and acidic residues" evidence="1">
    <location>
        <begin position="560"/>
        <end position="602"/>
    </location>
</feature>
<feature type="domain" description="J" evidence="2">
    <location>
        <begin position="1174"/>
        <end position="1260"/>
    </location>
</feature>
<dbReference type="Pfam" id="PF00226">
    <property type="entry name" value="DnaJ"/>
    <property type="match status" value="1"/>
</dbReference>
<name>V7CVM2_PHAVU</name>
<feature type="compositionally biased region" description="Basic and acidic residues" evidence="1">
    <location>
        <begin position="1292"/>
        <end position="1306"/>
    </location>
</feature>
<evidence type="ECO:0000256" key="1">
    <source>
        <dbReference type="SAM" id="MobiDB-lite"/>
    </source>
</evidence>
<dbReference type="CDD" id="cd06257">
    <property type="entry name" value="DnaJ"/>
    <property type="match status" value="1"/>
</dbReference>
<feature type="region of interest" description="Disordered" evidence="1">
    <location>
        <begin position="1"/>
        <end position="79"/>
    </location>
</feature>
<dbReference type="Gene3D" id="1.10.287.110">
    <property type="entry name" value="DnaJ domain"/>
    <property type="match status" value="1"/>
</dbReference>
<dbReference type="OrthoDB" id="10250354at2759"/>
<dbReference type="InterPro" id="IPR036869">
    <property type="entry name" value="J_dom_sf"/>
</dbReference>
<dbReference type="InterPro" id="IPR001623">
    <property type="entry name" value="DnaJ_domain"/>
</dbReference>
<dbReference type="eggNOG" id="KOG0550">
    <property type="taxonomic scope" value="Eukaryota"/>
</dbReference>
<feature type="compositionally biased region" description="Basic and acidic residues" evidence="1">
    <location>
        <begin position="485"/>
        <end position="497"/>
    </location>
</feature>
<dbReference type="InterPro" id="IPR011990">
    <property type="entry name" value="TPR-like_helical_dom_sf"/>
</dbReference>
<feature type="region of interest" description="Disordered" evidence="1">
    <location>
        <begin position="1134"/>
        <end position="1155"/>
    </location>
</feature>